<reference evidence="2 3" key="1">
    <citation type="submission" date="2019-03" db="EMBL/GenBank/DDBJ databases">
        <title>First draft genome of Liparis tanakae, snailfish: a comprehensive survey of snailfish specific genes.</title>
        <authorList>
            <person name="Kim W."/>
            <person name="Song I."/>
            <person name="Jeong J.-H."/>
            <person name="Kim D."/>
            <person name="Kim S."/>
            <person name="Ryu S."/>
            <person name="Song J.Y."/>
            <person name="Lee S.K."/>
        </authorList>
    </citation>
    <scope>NUCLEOTIDE SEQUENCE [LARGE SCALE GENOMIC DNA]</scope>
    <source>
        <tissue evidence="2">Muscle</tissue>
    </source>
</reference>
<keyword evidence="1" id="KW-0472">Membrane</keyword>
<evidence type="ECO:0000313" key="3">
    <source>
        <dbReference type="Proteomes" id="UP000314294"/>
    </source>
</evidence>
<sequence>MSRGMGAIIPVRFGGGPVITYLSICRQHRMEVKHCPPVDTPALYDLSLTQQAPSVSEMWGSLTSVVNGTVKQQESQFIIIIIIIVIIIIIPIIIIIIVILIITVTTIIVILLMVS</sequence>
<keyword evidence="3" id="KW-1185">Reference proteome</keyword>
<gene>
    <name evidence="2" type="ORF">EYF80_007518</name>
</gene>
<keyword evidence="1" id="KW-1133">Transmembrane helix</keyword>
<dbReference type="EMBL" id="SRLO01000041">
    <property type="protein sequence ID" value="TNN82150.1"/>
    <property type="molecule type" value="Genomic_DNA"/>
</dbReference>
<organism evidence="2 3">
    <name type="scientific">Liparis tanakae</name>
    <name type="common">Tanaka's snailfish</name>
    <dbReference type="NCBI Taxonomy" id="230148"/>
    <lineage>
        <taxon>Eukaryota</taxon>
        <taxon>Metazoa</taxon>
        <taxon>Chordata</taxon>
        <taxon>Craniata</taxon>
        <taxon>Vertebrata</taxon>
        <taxon>Euteleostomi</taxon>
        <taxon>Actinopterygii</taxon>
        <taxon>Neopterygii</taxon>
        <taxon>Teleostei</taxon>
        <taxon>Neoteleostei</taxon>
        <taxon>Acanthomorphata</taxon>
        <taxon>Eupercaria</taxon>
        <taxon>Perciformes</taxon>
        <taxon>Cottioidei</taxon>
        <taxon>Cottales</taxon>
        <taxon>Liparidae</taxon>
        <taxon>Liparis</taxon>
    </lineage>
</organism>
<accession>A0A4Z2IW20</accession>
<proteinExistence type="predicted"/>
<dbReference type="Proteomes" id="UP000314294">
    <property type="component" value="Unassembled WGS sequence"/>
</dbReference>
<keyword evidence="1" id="KW-0812">Transmembrane</keyword>
<evidence type="ECO:0000313" key="2">
    <source>
        <dbReference type="EMBL" id="TNN82150.1"/>
    </source>
</evidence>
<dbReference type="AlphaFoldDB" id="A0A4Z2IW20"/>
<evidence type="ECO:0000256" key="1">
    <source>
        <dbReference type="SAM" id="Phobius"/>
    </source>
</evidence>
<protein>
    <submittedName>
        <fullName evidence="2">Uncharacterized protein</fullName>
    </submittedName>
</protein>
<name>A0A4Z2IW20_9TELE</name>
<comment type="caution">
    <text evidence="2">The sequence shown here is derived from an EMBL/GenBank/DDBJ whole genome shotgun (WGS) entry which is preliminary data.</text>
</comment>
<feature type="transmembrane region" description="Helical" evidence="1">
    <location>
        <begin position="79"/>
        <end position="112"/>
    </location>
</feature>